<protein>
    <submittedName>
        <fullName evidence="8">Cytochrome c assembly protein</fullName>
    </submittedName>
</protein>
<dbReference type="Pfam" id="PF01578">
    <property type="entry name" value="Cytochrom_C_asm"/>
    <property type="match status" value="1"/>
</dbReference>
<evidence type="ECO:0000313" key="8">
    <source>
        <dbReference type="EMBL" id="ADE54625.1"/>
    </source>
</evidence>
<dbReference type="OrthoDB" id="9814290at2"/>
<dbReference type="eggNOG" id="COG0755">
    <property type="taxonomic scope" value="Bacteria"/>
</dbReference>
<proteinExistence type="predicted"/>
<dbReference type="AlphaFoldDB" id="D5EJM6"/>
<feature type="transmembrane region" description="Helical" evidence="6">
    <location>
        <begin position="483"/>
        <end position="505"/>
    </location>
</feature>
<feature type="domain" description="Cytochrome c assembly protein" evidence="7">
    <location>
        <begin position="374"/>
        <end position="576"/>
    </location>
</feature>
<sequence length="638" mass="71504">MKKLIYIIVALLVLMVFGRHFRPSNSEAGFDTKAFAELPVQVGGRIKPLDSVARNTLLVLASRQKVETIEGVTLSPIEWFMDLTMDPDTADTHPVFKIEFPDDLGIAGLAKDGERYYSFNDLRPHFEALQQLASTIPAEVKKRSPQERQIADLTNGLTLYHRVMHSLHPIGDAERLDRLTDEYQSYLSMVGPGLEALRQQQQGQEYDAELLKQFINYGEDYMRLSQTAHLRVVPPPPPADSMTDWKNIGLELLDAMQGKGLSPYVTSYGALTMAYRAGDVETFNDTVSQMRLRFIADYPNDVDRVHYEKLFNDAQLFPLSMQLYVLVFLAVCISWLRWPAELSRAATIVLLLAFLIHTFGLVSRMYIQGRPPVTNLYSSAVFVGWGAVLLGAVLEKFFKNGIGAGMAALVGFCTLIIAHHLSMSGDTLEMMRAVLDSNFWLATHVVVITFGYSAMFFAGVLAIVFIFMGLLSSKFTKEQAKKLIAMVYGVTCFAALFSLVGTILGGIWGDQSWGRFWGWDPKENGALMIVVMTAIFLHARMGGIVRERGLMNLAITGNIITAWSWFGTNLLGVGLHSYGFTDSGFKWMALFILSQVSIMLLAAIPYRFWRSPFGQNKYHKQRKRILIAAEGVEQTPNY</sequence>
<gene>
    <name evidence="8" type="ordered locus">Caka_1606</name>
</gene>
<dbReference type="STRING" id="583355.Caka_1606"/>
<reference evidence="8 9" key="1">
    <citation type="journal article" date="2010" name="Stand. Genomic Sci.">
        <title>Complete genome sequence of Coraliomargarita akajimensis type strain (04OKA010-24).</title>
        <authorList>
            <person name="Mavromatis K."/>
            <person name="Abt B."/>
            <person name="Brambilla E."/>
            <person name="Lapidus A."/>
            <person name="Copeland A."/>
            <person name="Deshpande S."/>
            <person name="Nolan M."/>
            <person name="Lucas S."/>
            <person name="Tice H."/>
            <person name="Cheng J.F."/>
            <person name="Han C."/>
            <person name="Detter J.C."/>
            <person name="Woyke T."/>
            <person name="Goodwin L."/>
            <person name="Pitluck S."/>
            <person name="Held B."/>
            <person name="Brettin T."/>
            <person name="Tapia R."/>
            <person name="Ivanova N."/>
            <person name="Mikhailova N."/>
            <person name="Pati A."/>
            <person name="Liolios K."/>
            <person name="Chen A."/>
            <person name="Palaniappan K."/>
            <person name="Land M."/>
            <person name="Hauser L."/>
            <person name="Chang Y.J."/>
            <person name="Jeffries C.D."/>
            <person name="Rohde M."/>
            <person name="Goker M."/>
            <person name="Bristow J."/>
            <person name="Eisen J.A."/>
            <person name="Markowitz V."/>
            <person name="Hugenholtz P."/>
            <person name="Klenk H.P."/>
            <person name="Kyrpides N.C."/>
        </authorList>
    </citation>
    <scope>NUCLEOTIDE SEQUENCE [LARGE SCALE GENOMIC DNA]</scope>
    <source>
        <strain evidence="9">DSM 45221 / IAM 15411 / JCM 23193 / KCTC 12865</strain>
    </source>
</reference>
<comment type="subcellular location">
    <subcellularLocation>
        <location evidence="1">Membrane</location>
        <topology evidence="1">Multi-pass membrane protein</topology>
    </subcellularLocation>
</comment>
<accession>D5EJM6</accession>
<dbReference type="InterPro" id="IPR045062">
    <property type="entry name" value="Cyt_c_biogenesis_CcsA/CcmC"/>
</dbReference>
<dbReference type="HOGENOM" id="CLU_453194_0_0_0"/>
<keyword evidence="2 6" id="KW-0812">Transmembrane</keyword>
<feature type="transmembrane region" description="Helical" evidence="6">
    <location>
        <begin position="587"/>
        <end position="609"/>
    </location>
</feature>
<dbReference type="GO" id="GO:0017004">
    <property type="term" value="P:cytochrome complex assembly"/>
    <property type="evidence" value="ECO:0007669"/>
    <property type="project" value="UniProtKB-KW"/>
</dbReference>
<keyword evidence="3" id="KW-0201">Cytochrome c-type biogenesis</keyword>
<feature type="transmembrane region" description="Helical" evidence="6">
    <location>
        <begin position="441"/>
        <end position="471"/>
    </location>
</feature>
<feature type="transmembrane region" description="Helical" evidence="6">
    <location>
        <begin position="348"/>
        <end position="367"/>
    </location>
</feature>
<dbReference type="GO" id="GO:0020037">
    <property type="term" value="F:heme binding"/>
    <property type="evidence" value="ECO:0007669"/>
    <property type="project" value="InterPro"/>
</dbReference>
<keyword evidence="9" id="KW-1185">Reference proteome</keyword>
<evidence type="ECO:0000256" key="6">
    <source>
        <dbReference type="SAM" id="Phobius"/>
    </source>
</evidence>
<dbReference type="GO" id="GO:0005886">
    <property type="term" value="C:plasma membrane"/>
    <property type="evidence" value="ECO:0007669"/>
    <property type="project" value="TreeGrafter"/>
</dbReference>
<feature type="transmembrane region" description="Helical" evidence="6">
    <location>
        <begin position="550"/>
        <end position="567"/>
    </location>
</feature>
<dbReference type="RefSeq" id="WP_013043347.1">
    <property type="nucleotide sequence ID" value="NC_014008.1"/>
</dbReference>
<evidence type="ECO:0000256" key="4">
    <source>
        <dbReference type="ARBA" id="ARBA00022989"/>
    </source>
</evidence>
<feature type="transmembrane region" description="Helical" evidence="6">
    <location>
        <begin position="373"/>
        <end position="394"/>
    </location>
</feature>
<dbReference type="Proteomes" id="UP000000925">
    <property type="component" value="Chromosome"/>
</dbReference>
<keyword evidence="4 6" id="KW-1133">Transmembrane helix</keyword>
<evidence type="ECO:0000256" key="1">
    <source>
        <dbReference type="ARBA" id="ARBA00004141"/>
    </source>
</evidence>
<evidence type="ECO:0000256" key="3">
    <source>
        <dbReference type="ARBA" id="ARBA00022748"/>
    </source>
</evidence>
<dbReference type="PANTHER" id="PTHR30071">
    <property type="entry name" value="HEME EXPORTER PROTEIN C"/>
    <property type="match status" value="1"/>
</dbReference>
<dbReference type="KEGG" id="caa:Caka_1606"/>
<organism evidence="8 9">
    <name type="scientific">Coraliomargarita akajimensis (strain DSM 45221 / IAM 15411 / JCM 23193 / KCTC 12865 / 04OKA010-24)</name>
    <dbReference type="NCBI Taxonomy" id="583355"/>
    <lineage>
        <taxon>Bacteria</taxon>
        <taxon>Pseudomonadati</taxon>
        <taxon>Verrucomicrobiota</taxon>
        <taxon>Opitutia</taxon>
        <taxon>Puniceicoccales</taxon>
        <taxon>Coraliomargaritaceae</taxon>
        <taxon>Coraliomargarita</taxon>
    </lineage>
</organism>
<keyword evidence="5 6" id="KW-0472">Membrane</keyword>
<feature type="transmembrane region" description="Helical" evidence="6">
    <location>
        <begin position="525"/>
        <end position="543"/>
    </location>
</feature>
<evidence type="ECO:0000256" key="2">
    <source>
        <dbReference type="ARBA" id="ARBA00022692"/>
    </source>
</evidence>
<feature type="transmembrane region" description="Helical" evidence="6">
    <location>
        <begin position="316"/>
        <end position="336"/>
    </location>
</feature>
<dbReference type="InterPro" id="IPR002541">
    <property type="entry name" value="Cyt_c_assembly"/>
</dbReference>
<evidence type="ECO:0000313" key="9">
    <source>
        <dbReference type="Proteomes" id="UP000000925"/>
    </source>
</evidence>
<dbReference type="EMBL" id="CP001998">
    <property type="protein sequence ID" value="ADE54625.1"/>
    <property type="molecule type" value="Genomic_DNA"/>
</dbReference>
<evidence type="ECO:0000259" key="7">
    <source>
        <dbReference type="Pfam" id="PF01578"/>
    </source>
</evidence>
<feature type="transmembrane region" description="Helical" evidence="6">
    <location>
        <begin position="401"/>
        <end position="421"/>
    </location>
</feature>
<dbReference type="PANTHER" id="PTHR30071:SF1">
    <property type="entry name" value="CYTOCHROME B_B6 PROTEIN-RELATED"/>
    <property type="match status" value="1"/>
</dbReference>
<evidence type="ECO:0000256" key="5">
    <source>
        <dbReference type="ARBA" id="ARBA00023136"/>
    </source>
</evidence>
<name>D5EJM6_CORAD</name>